<keyword evidence="6" id="KW-1185">Reference proteome</keyword>
<evidence type="ECO:0000313" key="6">
    <source>
        <dbReference type="Proteomes" id="UP001208570"/>
    </source>
</evidence>
<dbReference type="InterPro" id="IPR050576">
    <property type="entry name" value="Cilia_flagella_integrity"/>
</dbReference>
<dbReference type="PANTHER" id="PTHR45973">
    <property type="entry name" value="PROTEIN PHOSPHATASE 1 REGULATORY SUBUNIT SDS22-RELATED"/>
    <property type="match status" value="1"/>
</dbReference>
<evidence type="ECO:0000256" key="2">
    <source>
        <dbReference type="ARBA" id="ARBA00022737"/>
    </source>
</evidence>
<feature type="region of interest" description="Disordered" evidence="4">
    <location>
        <begin position="1099"/>
        <end position="1123"/>
    </location>
</feature>
<evidence type="ECO:0000313" key="5">
    <source>
        <dbReference type="EMBL" id="KAK2162553.1"/>
    </source>
</evidence>
<protein>
    <recommendedName>
        <fullName evidence="7">Centriolin</fullName>
    </recommendedName>
</protein>
<feature type="coiled-coil region" evidence="3">
    <location>
        <begin position="1141"/>
        <end position="1217"/>
    </location>
</feature>
<dbReference type="EMBL" id="JAODUP010000096">
    <property type="protein sequence ID" value="KAK2162553.1"/>
    <property type="molecule type" value="Genomic_DNA"/>
</dbReference>
<reference evidence="5" key="1">
    <citation type="journal article" date="2023" name="Mol. Biol. Evol.">
        <title>Third-Generation Sequencing Reveals the Adaptive Role of the Epigenome in Three Deep-Sea Polychaetes.</title>
        <authorList>
            <person name="Perez M."/>
            <person name="Aroh O."/>
            <person name="Sun Y."/>
            <person name="Lan Y."/>
            <person name="Juniper S.K."/>
            <person name="Young C.R."/>
            <person name="Angers B."/>
            <person name="Qian P.Y."/>
        </authorList>
    </citation>
    <scope>NUCLEOTIDE SEQUENCE</scope>
    <source>
        <strain evidence="5">P08H-3</strain>
    </source>
</reference>
<feature type="compositionally biased region" description="Basic and acidic residues" evidence="4">
    <location>
        <begin position="1099"/>
        <end position="1109"/>
    </location>
</feature>
<evidence type="ECO:0000256" key="1">
    <source>
        <dbReference type="ARBA" id="ARBA00022614"/>
    </source>
</evidence>
<feature type="coiled-coil region" evidence="3">
    <location>
        <begin position="2218"/>
        <end position="2376"/>
    </location>
</feature>
<feature type="compositionally biased region" description="Low complexity" evidence="4">
    <location>
        <begin position="433"/>
        <end position="444"/>
    </location>
</feature>
<proteinExistence type="predicted"/>
<keyword evidence="3" id="KW-0175">Coiled coil</keyword>
<evidence type="ECO:0008006" key="7">
    <source>
        <dbReference type="Google" id="ProtNLM"/>
    </source>
</evidence>
<organism evidence="5 6">
    <name type="scientific">Paralvinella palmiformis</name>
    <dbReference type="NCBI Taxonomy" id="53620"/>
    <lineage>
        <taxon>Eukaryota</taxon>
        <taxon>Metazoa</taxon>
        <taxon>Spiralia</taxon>
        <taxon>Lophotrochozoa</taxon>
        <taxon>Annelida</taxon>
        <taxon>Polychaeta</taxon>
        <taxon>Sedentaria</taxon>
        <taxon>Canalipalpata</taxon>
        <taxon>Terebellida</taxon>
        <taxon>Terebelliformia</taxon>
        <taxon>Alvinellidae</taxon>
        <taxon>Paralvinella</taxon>
    </lineage>
</organism>
<accession>A0AAD9K1T5</accession>
<dbReference type="Gene3D" id="1.10.287.1490">
    <property type="match status" value="1"/>
</dbReference>
<feature type="coiled-coil region" evidence="3">
    <location>
        <begin position="1949"/>
        <end position="1990"/>
    </location>
</feature>
<dbReference type="SUPFAM" id="SSF52075">
    <property type="entry name" value="Outer arm dynein light chain 1"/>
    <property type="match status" value="1"/>
</dbReference>
<dbReference type="SMART" id="SM00365">
    <property type="entry name" value="LRR_SD22"/>
    <property type="match status" value="3"/>
</dbReference>
<dbReference type="InterPro" id="IPR032675">
    <property type="entry name" value="LRR_dom_sf"/>
</dbReference>
<name>A0AAD9K1T5_9ANNE</name>
<evidence type="ECO:0000256" key="3">
    <source>
        <dbReference type="SAM" id="Coils"/>
    </source>
</evidence>
<feature type="region of interest" description="Disordered" evidence="4">
    <location>
        <begin position="2472"/>
        <end position="2527"/>
    </location>
</feature>
<gene>
    <name evidence="5" type="ORF">LSH36_96g01019</name>
</gene>
<evidence type="ECO:0000256" key="4">
    <source>
        <dbReference type="SAM" id="MobiDB-lite"/>
    </source>
</evidence>
<keyword evidence="1" id="KW-0433">Leucine-rich repeat</keyword>
<dbReference type="Gene3D" id="3.80.10.10">
    <property type="entry name" value="Ribonuclease Inhibitor"/>
    <property type="match status" value="1"/>
</dbReference>
<feature type="coiled-coil region" evidence="3">
    <location>
        <begin position="316"/>
        <end position="399"/>
    </location>
</feature>
<feature type="coiled-coil region" evidence="3">
    <location>
        <begin position="502"/>
        <end position="740"/>
    </location>
</feature>
<feature type="coiled-coil region" evidence="3">
    <location>
        <begin position="769"/>
        <end position="845"/>
    </location>
</feature>
<feature type="region of interest" description="Disordered" evidence="4">
    <location>
        <begin position="427"/>
        <end position="487"/>
    </location>
</feature>
<feature type="coiled-coil region" evidence="3">
    <location>
        <begin position="1731"/>
        <end position="1835"/>
    </location>
</feature>
<dbReference type="SMART" id="SM00369">
    <property type="entry name" value="LRR_TYP"/>
    <property type="match status" value="4"/>
</dbReference>
<dbReference type="InterPro" id="IPR001611">
    <property type="entry name" value="Leu-rich_rpt"/>
</dbReference>
<feature type="coiled-coil region" evidence="3">
    <location>
        <begin position="1627"/>
        <end position="1682"/>
    </location>
</feature>
<dbReference type="PANTHER" id="PTHR45973:SF36">
    <property type="entry name" value="CENTRIOLIN"/>
    <property type="match status" value="1"/>
</dbReference>
<dbReference type="Pfam" id="PF14580">
    <property type="entry name" value="LRR_9"/>
    <property type="match status" value="1"/>
</dbReference>
<dbReference type="PROSITE" id="PS51450">
    <property type="entry name" value="LRR"/>
    <property type="match status" value="4"/>
</dbReference>
<dbReference type="Proteomes" id="UP001208570">
    <property type="component" value="Unassembled WGS sequence"/>
</dbReference>
<feature type="compositionally biased region" description="Polar residues" evidence="4">
    <location>
        <begin position="68"/>
        <end position="102"/>
    </location>
</feature>
<feature type="compositionally biased region" description="Low complexity" evidence="4">
    <location>
        <begin position="1006"/>
        <end position="1022"/>
    </location>
</feature>
<feature type="region of interest" description="Disordered" evidence="4">
    <location>
        <begin position="2136"/>
        <end position="2161"/>
    </location>
</feature>
<feature type="region of interest" description="Disordered" evidence="4">
    <location>
        <begin position="1"/>
        <end position="114"/>
    </location>
</feature>
<comment type="caution">
    <text evidence="5">The sequence shown here is derived from an EMBL/GenBank/DDBJ whole genome shotgun (WGS) entry which is preliminary data.</text>
</comment>
<feature type="compositionally biased region" description="Polar residues" evidence="4">
    <location>
        <begin position="9"/>
        <end position="29"/>
    </location>
</feature>
<feature type="region of interest" description="Disordered" evidence="4">
    <location>
        <begin position="999"/>
        <end position="1038"/>
    </location>
</feature>
<feature type="compositionally biased region" description="Basic and acidic residues" evidence="4">
    <location>
        <begin position="2476"/>
        <end position="2485"/>
    </location>
</feature>
<keyword evidence="2" id="KW-0677">Repeat</keyword>
<dbReference type="InterPro" id="IPR003591">
    <property type="entry name" value="Leu-rich_rpt_typical-subtyp"/>
</dbReference>
<feature type="coiled-coil region" evidence="3">
    <location>
        <begin position="1048"/>
        <end position="1075"/>
    </location>
</feature>
<feature type="coiled-coil region" evidence="3">
    <location>
        <begin position="917"/>
        <end position="991"/>
    </location>
</feature>
<sequence length="2527" mass="287875">MYSRIPTATFDTGRSPVRSQGRSPSNSPGKSPMQRGDRKRGQSPLRNDSPGKSGHSPSQGHLSRSLKSRNASGIPKSQSPHRTSQSNPVKSTINGATSQSPGKSPGKNKDHFNGKDKVCFKLSVKVSYIVSATSQVGVRYITEELIRKISKQDRIEFITSLNLTLAKESGRKIKYIENLDNLRRVQVLNLSCNMIEKIENLEKLAGLREINLSYNNINKLDGLECLVSLQVLDLTGNCLEHLPQWIGKKLKCLRNLKLAKNEIQSIQEFTKLRPLKDLTQLTVAENPVTQLPHCRPFLVFHLRTLESLDSQTINITERTEAHNRFAQDEIEKLEYQLEQQQQMYSKLKDEHNKSLGEVEAKDSKVRSVEEKMKTNNEKFKELQRILETKEALLKRKTAELTKACEKHYALEQELAFYKIDHKFGELAKPPRPATSDSDTFSADDGLIGEESPYLGKGRFRKGDLAQHRRQKRETKGNSSDKGQMENIYGEGKSLSFLDVDAKVQLNETMDKELAEKHEAIEKAQEKLQLLHTDLQLTQEQLHQATDELHRISEVAPGRPLTEDDKQDLRNLLARKMNKVHHLRGEASKIEDEMKIAQDDLDDQEQEVNHLRNKLKRMGSRDSLYNLVKKEVAEKEHKLSITTQQYVELQRQLESMIYTIARETEDIKRLEQELRDGQIVRNDELRAELETIVEGLQAYLKEVQDKANIQKQEHDELFKEKIDLLERLRNLECDGEMMEEQAAEISALRDKQLDESRIQEKNEAELDEHLHKAEHTIGHLKNAIRDLEKKAAAEKGAYEKKLEANQKKLEQLKNRARETNMKEDEIRNLHSQLTNLQMANAGLQDQVFALSEKLKEERGKELNPDLLRHRLEDMARLLTSRSHRDKRHLSDSATDPIEMIDDLHGEIQNVLDRSFRDLEKVKRDRDMATSEAMALRDKVTQVQEEERQQAEMAIQAMMDEERDEAERLRRQIDRLKTELERERLNREQVLAATHLLAPSIRSSQQRTNATVTTTATGTTTATESSEEETSTVPSSQWSQKKREIYDMMSPEEQELFDELQKEIEELRKLLMIKGKNKDAIKKANQAAQTAALLREMIETRHSSSGRDTRHSHSGTSADRTSHHHQDAVHVAKLAKASGDPHMEKLGEELDQAQQEIEHLRANLHTKNHQIKDEMMRTNRSQFTVATQEQEIDQLHTLLDEQRQELEHLTKLVEDTELQDPRIVPEQYPEHGEMMNRMDHGQTHHMPGKYNGQSSHYVDKRGHHFPPDEMAAPYGIDSIEPGEYAHRQKPRGRPVPTFYSPDGEEVAFPDDGYYVNQRMAPSVNGYNGPQQGKQHVAFGPVGNIYGQGPQSLGTAGSGTAGYNQASTNTGYTSSIHTVPGLNGQQTGQMTTIGHQAGMASQGPHVQMVGMETQSQPTGMAGPAASIQQRPTAINGFAAQGVHNLVGAQGAMPVPPGLNSGMVPGMAAQGTTAAMPAQGVPASGQPVQYLSTPQGPSTQAMINAGQLPMTPVAGLGMGMMSAGLNTPGAAAVQPMMMSTPMTGGADGLTASPIKGILKKVVGAGSAVGAASEDGGGLLCNVPEHHDLEDYVSKLQTKIRSMKARLRDGQDSTIEDGRHVLFEEDVEKQMIRRLQAELEERRRDLEGLDLAIERQKSHLHKLNKEERKLQMKREMAKKELEKCRHRSHSSRSTRQAFLDGDLDLSISESDQEYEYLPSGAYSGRKDYIQKEILCLEETLARRRAELREADRLLTECEIDLVDARKQAKDTVEQYQQARKGVMSTLQDAQELEQRAYDAGVKLIRAEEELEHVKMETAELKDEKAQYEKMMADIEKVIGKKDGEFRSLDSKIKEASQKFHDIQFDLHTAENQQKEHLTMLKESDQILAERRQELNDVIHQISSVRLDHETLNKLIEEEKSELGNLEGIVRKRRLQLDSIDHDVSTEVKARQHELQSIENELVGFRRTRKQLDHDIKEVELKNEQQQQLLAQIMALIRKRKEQLFEVERVIKRFHVKLKSLKYELIKQQKNEQAVNKLMKEEETELERLQAECRKRASEADTLYHKMSAHQDEIQVLKSQKHSLEDDISALQNDKGFLEGKINDMQKVIADLKRTQAQVEDNVQTGKRTLASLEQEVKGVENVLDSTAREPSVPHQDLDDRRSPQDTQSCLREAEEVLGRLDFHNRDQQSRLTGSFTTLEGRVRNLAEEIIKREQEKLQLSTALDRSVQDLHELRRQLQQERDEMGQRMRHLESDVRGLRQEVHDRNKELQHLRTKTANEIADLEGIAQAHCSRANRLSDELSYLRAEYLEVKRQLDSQQEIAEREKRLEETIRDLKSDIKYEVADSLMEKERYKAEIVKDLELLQDQKEGLTTNLSNLKQSLTMIRSEDSGIHASTASLKDSLLEHQNFLKQQLEQKMIRQAEMIQAQRQISHDNLLQLQEKLTTIEQVYSQVENTISPASDSMVTKLNKSHDVLSMATSDSDHRDEKNSSQESSSSGKDVPKRAYSPHRYSNHRSPRHVNGMQVAEKDLSS</sequence>